<evidence type="ECO:0000256" key="8">
    <source>
        <dbReference type="ARBA" id="ARBA00012362"/>
    </source>
</evidence>
<dbReference type="InterPro" id="IPR006221">
    <property type="entry name" value="TrpG/PapA_dom"/>
</dbReference>
<dbReference type="NCBIfam" id="NF001377">
    <property type="entry name" value="PRK00278.2-4"/>
    <property type="match status" value="1"/>
</dbReference>
<dbReference type="GO" id="GO:0004425">
    <property type="term" value="F:indole-3-glycerol-phosphate synthase activity"/>
    <property type="evidence" value="ECO:0007669"/>
    <property type="project" value="UniProtKB-EC"/>
</dbReference>
<dbReference type="VEuPathDB" id="FungiDB:SJAG_01455"/>
<dbReference type="InterPro" id="IPR013798">
    <property type="entry name" value="Indole-3-glycerol_P_synth_dom"/>
</dbReference>
<evidence type="ECO:0000313" key="25">
    <source>
        <dbReference type="Proteomes" id="UP000001744"/>
    </source>
</evidence>
<dbReference type="eggNOG" id="KOG4202">
    <property type="taxonomic scope" value="Eukaryota"/>
</dbReference>
<dbReference type="HAMAP" id="MF_00134_B">
    <property type="entry name" value="IGPS_B"/>
    <property type="match status" value="1"/>
</dbReference>
<dbReference type="CDD" id="cd01743">
    <property type="entry name" value="GATase1_Anthranilate_Synthase"/>
    <property type="match status" value="1"/>
</dbReference>
<dbReference type="AlphaFoldDB" id="B6JXZ5"/>
<keyword evidence="18" id="KW-0511">Multifunctional enzyme</keyword>
<dbReference type="PIRSF" id="PIRSF001382">
    <property type="entry name" value="TrpG-trpC-trpF"/>
    <property type="match status" value="1"/>
</dbReference>
<comment type="pathway">
    <text evidence="5">Amino-acid biosynthesis; L-tryptophan biosynthesis; L-tryptophan from chorismate: step 4/5.</text>
</comment>
<dbReference type="EC" id="4.1.1.48" evidence="8"/>
<dbReference type="GeneID" id="7051412"/>
<feature type="domain" description="N-(5'phosphoribosyl) anthranilate isomerase (PRAI)" evidence="22">
    <location>
        <begin position="575"/>
        <end position="743"/>
    </location>
</feature>
<keyword evidence="25" id="KW-1185">Reference proteome</keyword>
<evidence type="ECO:0000256" key="18">
    <source>
        <dbReference type="ARBA" id="ARBA00023268"/>
    </source>
</evidence>
<comment type="catalytic activity">
    <reaction evidence="19">
        <text>chorismate + L-glutamine = anthranilate + pyruvate + L-glutamate + H(+)</text>
        <dbReference type="Rhea" id="RHEA:21732"/>
        <dbReference type="ChEBI" id="CHEBI:15361"/>
        <dbReference type="ChEBI" id="CHEBI:15378"/>
        <dbReference type="ChEBI" id="CHEBI:16567"/>
        <dbReference type="ChEBI" id="CHEBI:29748"/>
        <dbReference type="ChEBI" id="CHEBI:29985"/>
        <dbReference type="ChEBI" id="CHEBI:58359"/>
        <dbReference type="EC" id="4.1.3.27"/>
    </reaction>
</comment>
<keyword evidence="17" id="KW-0456">Lyase</keyword>
<reference evidence="23 25" key="1">
    <citation type="journal article" date="2011" name="Science">
        <title>Comparative functional genomics of the fission yeasts.</title>
        <authorList>
            <person name="Rhind N."/>
            <person name="Chen Z."/>
            <person name="Yassour M."/>
            <person name="Thompson D.A."/>
            <person name="Haas B.J."/>
            <person name="Habib N."/>
            <person name="Wapinski I."/>
            <person name="Roy S."/>
            <person name="Lin M.F."/>
            <person name="Heiman D.I."/>
            <person name="Young S.K."/>
            <person name="Furuya K."/>
            <person name="Guo Y."/>
            <person name="Pidoux A."/>
            <person name="Chen H.M."/>
            <person name="Robbertse B."/>
            <person name="Goldberg J.M."/>
            <person name="Aoki K."/>
            <person name="Bayne E.H."/>
            <person name="Berlin A.M."/>
            <person name="Desjardins C.A."/>
            <person name="Dobbs E."/>
            <person name="Dukaj L."/>
            <person name="Fan L."/>
            <person name="FitzGerald M.G."/>
            <person name="French C."/>
            <person name="Gujja S."/>
            <person name="Hansen K."/>
            <person name="Keifenheim D."/>
            <person name="Levin J.Z."/>
            <person name="Mosher R.A."/>
            <person name="Mueller C.A."/>
            <person name="Pfiffner J."/>
            <person name="Priest M."/>
            <person name="Russ C."/>
            <person name="Smialowska A."/>
            <person name="Swoboda P."/>
            <person name="Sykes S.M."/>
            <person name="Vaughn M."/>
            <person name="Vengrova S."/>
            <person name="Yoder R."/>
            <person name="Zeng Q."/>
            <person name="Allshire R."/>
            <person name="Baulcombe D."/>
            <person name="Birren B.W."/>
            <person name="Brown W."/>
            <person name="Ekwall K."/>
            <person name="Kellis M."/>
            <person name="Leatherwood J."/>
            <person name="Levin H."/>
            <person name="Margalit H."/>
            <person name="Martienssen R."/>
            <person name="Nieduszynski C.A."/>
            <person name="Spatafora J.W."/>
            <person name="Friedman N."/>
            <person name="Dalgaard J.Z."/>
            <person name="Baumann P."/>
            <person name="Niki H."/>
            <person name="Regev A."/>
            <person name="Nusbaum C."/>
        </authorList>
    </citation>
    <scope>NUCLEOTIDE SEQUENCE [LARGE SCALE GENOMIC DNA]</scope>
    <source>
        <strain evidence="25">yFS275 / FY16936</strain>
    </source>
</reference>
<evidence type="ECO:0000256" key="5">
    <source>
        <dbReference type="ARBA" id="ARBA00004696"/>
    </source>
</evidence>
<comment type="catalytic activity">
    <reaction evidence="1">
        <text>N-(5-phospho-beta-D-ribosyl)anthranilate = 1-(2-carboxyphenylamino)-1-deoxy-D-ribulose 5-phosphate</text>
        <dbReference type="Rhea" id="RHEA:21540"/>
        <dbReference type="ChEBI" id="CHEBI:18277"/>
        <dbReference type="ChEBI" id="CHEBI:58613"/>
        <dbReference type="EC" id="5.3.1.24"/>
    </reaction>
</comment>
<dbReference type="InterPro" id="IPR001468">
    <property type="entry name" value="Indole-3-GlycerolPSynthase_CS"/>
</dbReference>
<dbReference type="PRINTS" id="PR00096">
    <property type="entry name" value="GATASE"/>
</dbReference>
<dbReference type="NCBIfam" id="TIGR00566">
    <property type="entry name" value="trpG_papA"/>
    <property type="match status" value="1"/>
</dbReference>
<evidence type="ECO:0000259" key="20">
    <source>
        <dbReference type="Pfam" id="PF00117"/>
    </source>
</evidence>
<evidence type="ECO:0000259" key="21">
    <source>
        <dbReference type="Pfam" id="PF00218"/>
    </source>
</evidence>
<dbReference type="Pfam" id="PF00218">
    <property type="entry name" value="IGPS"/>
    <property type="match status" value="1"/>
</dbReference>
<proteinExistence type="inferred from homology"/>
<dbReference type="HOGENOM" id="CLU_007713_2_0_1"/>
<keyword evidence="15" id="KW-0057">Aromatic amino acid biosynthesis</keyword>
<evidence type="ECO:0000256" key="15">
    <source>
        <dbReference type="ARBA" id="ARBA00023141"/>
    </source>
</evidence>
<evidence type="ECO:0000256" key="1">
    <source>
        <dbReference type="ARBA" id="ARBA00001164"/>
    </source>
</evidence>
<dbReference type="PRINTS" id="PR00097">
    <property type="entry name" value="ANTSNTHASEII"/>
</dbReference>
<dbReference type="GO" id="GO:0004640">
    <property type="term" value="F:phosphoribosylanthranilate isomerase activity"/>
    <property type="evidence" value="ECO:0007669"/>
    <property type="project" value="UniProtKB-EC"/>
</dbReference>
<dbReference type="eggNOG" id="KOG0026">
    <property type="taxonomic scope" value="Eukaryota"/>
</dbReference>
<evidence type="ECO:0000256" key="19">
    <source>
        <dbReference type="ARBA" id="ARBA00047683"/>
    </source>
</evidence>
<evidence type="ECO:0000256" key="6">
    <source>
        <dbReference type="ARBA" id="ARBA00004873"/>
    </source>
</evidence>
<dbReference type="JaponicusDB" id="SJAG_01455">
    <property type="gene designation" value="trp1"/>
</dbReference>
<dbReference type="PANTHER" id="PTHR22854:SF2">
    <property type="entry name" value="INDOLE-3-GLYCEROL-PHOSPHATE SYNTHASE"/>
    <property type="match status" value="1"/>
</dbReference>
<keyword evidence="11" id="KW-0028">Amino-acid biosynthesis</keyword>
<dbReference type="OrthoDB" id="524799at2759"/>
<dbReference type="InterPro" id="IPR045186">
    <property type="entry name" value="Indole-3-glycerol_P_synth"/>
</dbReference>
<organism evidence="23 25">
    <name type="scientific">Schizosaccharomyces japonicus (strain yFS275 / FY16936)</name>
    <name type="common">Fission yeast</name>
    <dbReference type="NCBI Taxonomy" id="402676"/>
    <lineage>
        <taxon>Eukaryota</taxon>
        <taxon>Fungi</taxon>
        <taxon>Dikarya</taxon>
        <taxon>Ascomycota</taxon>
        <taxon>Taphrinomycotina</taxon>
        <taxon>Schizosaccharomycetes</taxon>
        <taxon>Schizosaccharomycetales</taxon>
        <taxon>Schizosaccharomycetaceae</taxon>
        <taxon>Schizosaccharomyces</taxon>
    </lineage>
</organism>
<comment type="pathway">
    <text evidence="6">Amino-acid biosynthesis; L-tryptophan biosynthesis; L-tryptophan from chorismate: step 1/5.</text>
</comment>
<dbReference type="HAMAP" id="MF_00135">
    <property type="entry name" value="PRAI"/>
    <property type="match status" value="1"/>
</dbReference>
<evidence type="ECO:0000256" key="10">
    <source>
        <dbReference type="ARBA" id="ARBA00018819"/>
    </source>
</evidence>
<dbReference type="EC" id="4.1.3.27" evidence="7"/>
<dbReference type="InterPro" id="IPR017926">
    <property type="entry name" value="GATASE"/>
</dbReference>
<dbReference type="Proteomes" id="UP000001744">
    <property type="component" value="Unassembled WGS sequence"/>
</dbReference>
<dbReference type="Pfam" id="PF00117">
    <property type="entry name" value="GATase"/>
    <property type="match status" value="1"/>
</dbReference>
<keyword evidence="13" id="KW-0822">Tryptophan biosynthesis</keyword>
<keyword evidence="14" id="KW-0315">Glutamine amidotransferase</keyword>
<dbReference type="PROSITE" id="PS00614">
    <property type="entry name" value="IGPS"/>
    <property type="match status" value="1"/>
</dbReference>
<keyword evidence="12" id="KW-0210">Decarboxylase</keyword>
<comment type="pathway">
    <text evidence="4">Amino-acid biosynthesis; L-tryptophan biosynthesis; L-tryptophan from chorismate: step 3/5.</text>
</comment>
<evidence type="ECO:0000256" key="9">
    <source>
        <dbReference type="ARBA" id="ARBA00012572"/>
    </source>
</evidence>
<dbReference type="InterPro" id="IPR001240">
    <property type="entry name" value="PRAI_dom"/>
</dbReference>
<feature type="domain" description="Glutamine amidotransferase" evidence="20">
    <location>
        <begin position="25"/>
        <end position="210"/>
    </location>
</feature>
<dbReference type="CDD" id="cd00405">
    <property type="entry name" value="PRAI"/>
    <property type="match status" value="1"/>
</dbReference>
<dbReference type="OMA" id="EPIEWAN"/>
<dbReference type="Gene3D" id="3.40.50.880">
    <property type="match status" value="1"/>
</dbReference>
<comment type="function">
    <text evidence="3">Trifunctional enzyme bearing the Gln amidotransferase (GATase) domain of anthranilate synthase, indole-glycerolphosphate synthase, and phosphoribosylanthranilate isomerase activities.</text>
</comment>
<dbReference type="PROSITE" id="PS51273">
    <property type="entry name" value="GATASE_TYPE_1"/>
    <property type="match status" value="1"/>
</dbReference>
<evidence type="ECO:0000256" key="16">
    <source>
        <dbReference type="ARBA" id="ARBA00023235"/>
    </source>
</evidence>
<evidence type="ECO:0000256" key="2">
    <source>
        <dbReference type="ARBA" id="ARBA00001633"/>
    </source>
</evidence>
<dbReference type="InterPro" id="IPR016302">
    <property type="entry name" value="Anthranilate_synth_II"/>
</dbReference>
<dbReference type="InterPro" id="IPR013785">
    <property type="entry name" value="Aldolase_TIM"/>
</dbReference>
<dbReference type="FunFam" id="3.20.20.70:FF:000136">
    <property type="entry name" value="Multifunctional tryptophan biosynthesis protein"/>
    <property type="match status" value="1"/>
</dbReference>
<dbReference type="UniPathway" id="UPA00035">
    <property type="reaction ID" value="UER00040"/>
</dbReference>
<keyword evidence="16" id="KW-0413">Isomerase</keyword>
<dbReference type="RefSeq" id="XP_002172706.1">
    <property type="nucleotide sequence ID" value="XM_002172670.2"/>
</dbReference>
<dbReference type="EMBL" id="KE651168">
    <property type="protein sequence ID" value="EEB06413.1"/>
    <property type="molecule type" value="Genomic_DNA"/>
</dbReference>
<accession>B6JXZ5</accession>
<evidence type="ECO:0000256" key="13">
    <source>
        <dbReference type="ARBA" id="ARBA00022822"/>
    </source>
</evidence>
<feature type="domain" description="Indole-3-glycerol phosphate synthase" evidence="21">
    <location>
        <begin position="247"/>
        <end position="507"/>
    </location>
</feature>
<evidence type="ECO:0000256" key="3">
    <source>
        <dbReference type="ARBA" id="ARBA00003272"/>
    </source>
</evidence>
<evidence type="ECO:0000256" key="17">
    <source>
        <dbReference type="ARBA" id="ARBA00023239"/>
    </source>
</evidence>
<dbReference type="PANTHER" id="PTHR22854">
    <property type="entry name" value="TRYPTOPHAN BIOSYNTHESIS PROTEIN"/>
    <property type="match status" value="1"/>
</dbReference>
<evidence type="ECO:0000256" key="11">
    <source>
        <dbReference type="ARBA" id="ARBA00022605"/>
    </source>
</evidence>
<dbReference type="MEROPS" id="C26.A25"/>
<dbReference type="EC" id="5.3.1.24" evidence="9"/>
<evidence type="ECO:0000313" key="23">
    <source>
        <dbReference type="EMBL" id="EEB06413.1"/>
    </source>
</evidence>
<dbReference type="STRING" id="402676.B6JXZ5"/>
<name>B6JXZ5_SCHJY</name>
<gene>
    <name evidence="24" type="primary">trp1</name>
    <name evidence="23" type="ORF">SJAG_01455</name>
</gene>
<evidence type="ECO:0000256" key="7">
    <source>
        <dbReference type="ARBA" id="ARBA00012266"/>
    </source>
</evidence>
<evidence type="ECO:0000256" key="12">
    <source>
        <dbReference type="ARBA" id="ARBA00022793"/>
    </source>
</evidence>
<sequence>MENPKSHTAENEERILPEVEERPIVMIDNYDSFVWNVVQYLSNLEKRYPIIVFRNDEITVDELEKLNPRKLVLSPGPGHPTRDSGICNEAIARFAGKIPIFGVCMGLQCIFHSMGGKVESAGEIIHGKTSKIYHDGLGLYDGIPQGINVIRYHSLAGNVSTLPDSLIITSWTDNGIIMGARHKEYCIEGVQYHPESILSEYGKECMKNFLNLEGGTWAENGIHMPQDNSAYENRDKEHPVEKKESILEKIHKKRLVDVAESKKIPGKSVADLKRYLELGCAPPSIDFVARLRQRKPALMAEVKRASPSKGDINLDANAAAQALAYASAGASVISVLTEPHWFKGSLSDMELARKSVSHLSNRPAILRKDFIFDPYQIMEARLHGADTVLLIVAMLSQGQLESLYSYSKSLGMEPLVEVNCREEMEIALKLGAKAIGVNNRNLHTFQVDLNNTSSMASMVPEDVVLCALSGISSAKDVEKYVEQGVSAVLVGESLMRASDVNSFAKELVGLPNLPNPTLSAPLVKVCGTRSVKAAKCSVEAGADFIGVIFAKGSKREIKLSIAKQISQYLKGAAATAKPKYDTAGRQLGYFQDQLSQYTQTKRPLLVGVFRNQSLEYIRQIDAEVDLDIIQLHGNEPAEWATMLKKPVFRAFSPENKTDIGTPRLHSLPLIDAFVGGQSGGLGTTVDWEAAAKLNVPFILAGGLNPENVKEAIQKTNAAVVDVSSGVETNGEQDLAKIKAFVKNAKGL</sequence>
<dbReference type="eggNOG" id="KOG4201">
    <property type="taxonomic scope" value="Eukaryota"/>
</dbReference>
<dbReference type="GO" id="GO:0000162">
    <property type="term" value="P:L-tryptophan biosynthetic process"/>
    <property type="evidence" value="ECO:0007669"/>
    <property type="project" value="UniProtKB-UniPathway"/>
</dbReference>
<dbReference type="CDD" id="cd00331">
    <property type="entry name" value="IGPS"/>
    <property type="match status" value="1"/>
</dbReference>
<dbReference type="SUPFAM" id="SSF52317">
    <property type="entry name" value="Class I glutamine amidotransferase-like"/>
    <property type="match status" value="1"/>
</dbReference>
<dbReference type="InterPro" id="IPR011060">
    <property type="entry name" value="RibuloseP-bd_barrel"/>
</dbReference>
<evidence type="ECO:0000259" key="22">
    <source>
        <dbReference type="Pfam" id="PF00697"/>
    </source>
</evidence>
<dbReference type="FunFam" id="3.40.50.880:FF:000031">
    <property type="entry name" value="Multifunctional tryptophan biosynthesis protein"/>
    <property type="match status" value="1"/>
</dbReference>
<dbReference type="SUPFAM" id="SSF51366">
    <property type="entry name" value="Ribulose-phoshate binding barrel"/>
    <property type="match status" value="2"/>
</dbReference>
<dbReference type="Pfam" id="PF00697">
    <property type="entry name" value="PRAI"/>
    <property type="match status" value="1"/>
</dbReference>
<evidence type="ECO:0000313" key="24">
    <source>
        <dbReference type="JaponicusDB" id="SJAG_01455"/>
    </source>
</evidence>
<comment type="catalytic activity">
    <reaction evidence="2">
        <text>1-(2-carboxyphenylamino)-1-deoxy-D-ribulose 5-phosphate + H(+) = (1S,2R)-1-C-(indol-3-yl)glycerol 3-phosphate + CO2 + H2O</text>
        <dbReference type="Rhea" id="RHEA:23476"/>
        <dbReference type="ChEBI" id="CHEBI:15377"/>
        <dbReference type="ChEBI" id="CHEBI:15378"/>
        <dbReference type="ChEBI" id="CHEBI:16526"/>
        <dbReference type="ChEBI" id="CHEBI:58613"/>
        <dbReference type="ChEBI" id="CHEBI:58866"/>
        <dbReference type="EC" id="4.1.1.48"/>
    </reaction>
</comment>
<evidence type="ECO:0000256" key="4">
    <source>
        <dbReference type="ARBA" id="ARBA00004664"/>
    </source>
</evidence>
<protein>
    <recommendedName>
        <fullName evidence="10">Multifunctional tryptophan biosynthesis protein</fullName>
        <ecNumber evidence="8">4.1.1.48</ecNumber>
        <ecNumber evidence="7">4.1.3.27</ecNumber>
        <ecNumber evidence="9">5.3.1.24</ecNumber>
    </recommendedName>
</protein>
<dbReference type="Gene3D" id="3.20.20.70">
    <property type="entry name" value="Aldolase class I"/>
    <property type="match status" value="2"/>
</dbReference>
<evidence type="ECO:0000256" key="14">
    <source>
        <dbReference type="ARBA" id="ARBA00022962"/>
    </source>
</evidence>
<dbReference type="InterPro" id="IPR029062">
    <property type="entry name" value="Class_I_gatase-like"/>
</dbReference>
<dbReference type="GO" id="GO:0004049">
    <property type="term" value="F:anthranilate synthase activity"/>
    <property type="evidence" value="ECO:0007669"/>
    <property type="project" value="UniProtKB-EC"/>
</dbReference>